<feature type="transmembrane region" description="Helical" evidence="10">
    <location>
        <begin position="88"/>
        <end position="108"/>
    </location>
</feature>
<evidence type="ECO:0000256" key="4">
    <source>
        <dbReference type="ARBA" id="ARBA00022679"/>
    </source>
</evidence>
<reference evidence="12 13" key="1">
    <citation type="submission" date="2019-03" db="EMBL/GenBank/DDBJ databases">
        <title>Single cell metagenomics reveals metabolic interactions within the superorganism composed of flagellate Streblomastix strix and complex community of Bacteroidetes bacteria on its surface.</title>
        <authorList>
            <person name="Treitli S.C."/>
            <person name="Kolisko M."/>
            <person name="Husnik F."/>
            <person name="Keeling P."/>
            <person name="Hampl V."/>
        </authorList>
    </citation>
    <scope>NUCLEOTIDE SEQUENCE [LARGE SCALE GENOMIC DNA]</scope>
    <source>
        <strain evidence="12">ST1C</strain>
    </source>
</reference>
<dbReference type="GO" id="GO:0005789">
    <property type="term" value="C:endoplasmic reticulum membrane"/>
    <property type="evidence" value="ECO:0007669"/>
    <property type="project" value="UniProtKB-SubCell"/>
</dbReference>
<name>A0A5J4VNP0_9EUKA</name>
<keyword evidence="9 10" id="KW-0472">Membrane</keyword>
<dbReference type="InterPro" id="IPR032974">
    <property type="entry name" value="Polypren_kinase"/>
</dbReference>
<sequence>MRVCAILCGSVLVGVGDSMAAIVGEWAKKVEQRRKRKEESIVNEEEINNQNKNITYKPVNRIRKTIYSWLMQRRHTWPGSTRSLEGSISGLLSSLMVFVTAGSFALFFSPMQHMSIYSILMSSVQNIALGGHMLWALLVSFMEEAYGELNDNLTLPLIGSSLLLLSY</sequence>
<dbReference type="GO" id="GO:0043048">
    <property type="term" value="P:dolichyl monophosphate biosynthetic process"/>
    <property type="evidence" value="ECO:0007669"/>
    <property type="project" value="TreeGrafter"/>
</dbReference>
<evidence type="ECO:0000313" key="12">
    <source>
        <dbReference type="EMBL" id="KAA6384075.1"/>
    </source>
</evidence>
<dbReference type="Proteomes" id="UP000324800">
    <property type="component" value="Unassembled WGS sequence"/>
</dbReference>
<keyword evidence="6" id="KW-0418">Kinase</keyword>
<evidence type="ECO:0000256" key="11">
    <source>
        <dbReference type="SAM" id="SignalP"/>
    </source>
</evidence>
<dbReference type="EMBL" id="SNRW01005930">
    <property type="protein sequence ID" value="KAA6384075.1"/>
    <property type="molecule type" value="Genomic_DNA"/>
</dbReference>
<dbReference type="PANTHER" id="PTHR13205">
    <property type="entry name" value="TRANSMEMBRANE PROTEIN 15-RELATED"/>
    <property type="match status" value="1"/>
</dbReference>
<dbReference type="GO" id="GO:0004168">
    <property type="term" value="F:dolichol kinase activity"/>
    <property type="evidence" value="ECO:0007669"/>
    <property type="project" value="UniProtKB-EC"/>
</dbReference>
<keyword evidence="11" id="KW-0732">Signal</keyword>
<evidence type="ECO:0000256" key="7">
    <source>
        <dbReference type="ARBA" id="ARBA00022824"/>
    </source>
</evidence>
<protein>
    <recommendedName>
        <fullName evidence="3">dolichol kinase</fullName>
        <ecNumber evidence="3">2.7.1.108</ecNumber>
    </recommendedName>
</protein>
<comment type="subcellular location">
    <subcellularLocation>
        <location evidence="1">Endoplasmic reticulum membrane</location>
        <topology evidence="1">Multi-pass membrane protein</topology>
    </subcellularLocation>
</comment>
<evidence type="ECO:0000256" key="9">
    <source>
        <dbReference type="ARBA" id="ARBA00023136"/>
    </source>
</evidence>
<keyword evidence="5 10" id="KW-0812">Transmembrane</keyword>
<keyword evidence="4" id="KW-0808">Transferase</keyword>
<keyword evidence="8 10" id="KW-1133">Transmembrane helix</keyword>
<evidence type="ECO:0000313" key="13">
    <source>
        <dbReference type="Proteomes" id="UP000324800"/>
    </source>
</evidence>
<dbReference type="EC" id="2.7.1.108" evidence="3"/>
<organism evidence="12 13">
    <name type="scientific">Streblomastix strix</name>
    <dbReference type="NCBI Taxonomy" id="222440"/>
    <lineage>
        <taxon>Eukaryota</taxon>
        <taxon>Metamonada</taxon>
        <taxon>Preaxostyla</taxon>
        <taxon>Oxymonadida</taxon>
        <taxon>Streblomastigidae</taxon>
        <taxon>Streblomastix</taxon>
    </lineage>
</organism>
<evidence type="ECO:0000256" key="3">
    <source>
        <dbReference type="ARBA" id="ARBA00012132"/>
    </source>
</evidence>
<evidence type="ECO:0000256" key="2">
    <source>
        <dbReference type="ARBA" id="ARBA00010794"/>
    </source>
</evidence>
<evidence type="ECO:0000256" key="8">
    <source>
        <dbReference type="ARBA" id="ARBA00022989"/>
    </source>
</evidence>
<accession>A0A5J4VNP0</accession>
<evidence type="ECO:0000256" key="10">
    <source>
        <dbReference type="SAM" id="Phobius"/>
    </source>
</evidence>
<feature type="signal peptide" evidence="11">
    <location>
        <begin position="1"/>
        <end position="20"/>
    </location>
</feature>
<dbReference type="PANTHER" id="PTHR13205:SF15">
    <property type="entry name" value="DOLICHOL KINASE"/>
    <property type="match status" value="1"/>
</dbReference>
<feature type="transmembrane region" description="Helical" evidence="10">
    <location>
        <begin position="120"/>
        <end position="142"/>
    </location>
</feature>
<gene>
    <name evidence="12" type="ORF">EZS28_020398</name>
</gene>
<proteinExistence type="inferred from homology"/>
<evidence type="ECO:0000256" key="6">
    <source>
        <dbReference type="ARBA" id="ARBA00022777"/>
    </source>
</evidence>
<evidence type="ECO:0000256" key="1">
    <source>
        <dbReference type="ARBA" id="ARBA00004477"/>
    </source>
</evidence>
<evidence type="ECO:0000256" key="5">
    <source>
        <dbReference type="ARBA" id="ARBA00022692"/>
    </source>
</evidence>
<keyword evidence="7" id="KW-0256">Endoplasmic reticulum</keyword>
<feature type="chain" id="PRO_5023921700" description="dolichol kinase" evidence="11">
    <location>
        <begin position="21"/>
        <end position="167"/>
    </location>
</feature>
<comment type="similarity">
    <text evidence="2">Belongs to the polyprenol kinase family.</text>
</comment>
<comment type="caution">
    <text evidence="12">The sequence shown here is derived from an EMBL/GenBank/DDBJ whole genome shotgun (WGS) entry which is preliminary data.</text>
</comment>
<dbReference type="AlphaFoldDB" id="A0A5J4VNP0"/>